<dbReference type="GO" id="GO:0005891">
    <property type="term" value="C:voltage-gated calcium channel complex"/>
    <property type="evidence" value="ECO:0007669"/>
    <property type="project" value="InterPro"/>
</dbReference>
<feature type="domain" description="Ion transport" evidence="25">
    <location>
        <begin position="1275"/>
        <end position="1547"/>
    </location>
</feature>
<feature type="domain" description="Ion transport" evidence="25">
    <location>
        <begin position="80"/>
        <end position="405"/>
    </location>
</feature>
<feature type="transmembrane region" description="Helical" evidence="24">
    <location>
        <begin position="1277"/>
        <end position="1295"/>
    </location>
</feature>
<comment type="catalytic activity">
    <reaction evidence="18">
        <text>Ca(2+)(in) = Ca(2+)(out)</text>
        <dbReference type="Rhea" id="RHEA:29671"/>
        <dbReference type="ChEBI" id="CHEBI:29108"/>
    </reaction>
</comment>
<dbReference type="PANTHER" id="PTHR45628:SF33">
    <property type="entry name" value="VOLTAGE-DEPENDENT T-TYPE CALCIUM CHANNEL SUBUNIT ALPHA-1G"/>
    <property type="match status" value="1"/>
</dbReference>
<evidence type="ECO:0000256" key="21">
    <source>
        <dbReference type="RuleBase" id="RU003808"/>
    </source>
</evidence>
<feature type="transmembrane region" description="Helical" evidence="24">
    <location>
        <begin position="342"/>
        <end position="363"/>
    </location>
</feature>
<keyword evidence="6" id="KW-0597">Phosphoprotein</keyword>
<feature type="transmembrane region" description="Helical" evidence="24">
    <location>
        <begin position="1612"/>
        <end position="1633"/>
    </location>
</feature>
<dbReference type="CTD" id="8913"/>
<dbReference type="FunFam" id="1.10.287.70:FF:000032">
    <property type="entry name" value="Voltage-dependent T-type calcium channel subunit alpha"/>
    <property type="match status" value="1"/>
</dbReference>
<dbReference type="FunFam" id="1.10.287.70:FF:000029">
    <property type="entry name" value="Voltage-dependent T-type calcium channel subunit alpha"/>
    <property type="match status" value="1"/>
</dbReference>
<feature type="compositionally biased region" description="Polar residues" evidence="23">
    <location>
        <begin position="2272"/>
        <end position="2283"/>
    </location>
</feature>
<feature type="coiled-coil region" evidence="22">
    <location>
        <begin position="1546"/>
        <end position="1573"/>
    </location>
</feature>
<evidence type="ECO:0000256" key="22">
    <source>
        <dbReference type="SAM" id="Coils"/>
    </source>
</evidence>
<evidence type="ECO:0000256" key="15">
    <source>
        <dbReference type="ARBA" id="ARBA00023136"/>
    </source>
</evidence>
<keyword evidence="10" id="KW-0677">Repeat</keyword>
<dbReference type="Proteomes" id="UP000504623">
    <property type="component" value="Unplaced"/>
</dbReference>
<reference evidence="27" key="1">
    <citation type="submission" date="2025-08" db="UniProtKB">
        <authorList>
            <consortium name="RefSeq"/>
        </authorList>
    </citation>
    <scope>IDENTIFICATION</scope>
    <source>
        <tissue evidence="27">Spleen</tissue>
    </source>
</reference>
<feature type="region of interest" description="Disordered" evidence="23">
    <location>
        <begin position="700"/>
        <end position="721"/>
    </location>
</feature>
<evidence type="ECO:0000256" key="16">
    <source>
        <dbReference type="ARBA" id="ARBA00023180"/>
    </source>
</evidence>
<evidence type="ECO:0000256" key="5">
    <source>
        <dbReference type="ARBA" id="ARBA00022490"/>
    </source>
</evidence>
<dbReference type="GO" id="GO:0098703">
    <property type="term" value="P:calcium ion import across plasma membrane"/>
    <property type="evidence" value="ECO:0007669"/>
    <property type="project" value="TreeGrafter"/>
</dbReference>
<feature type="transmembrane region" description="Helical" evidence="24">
    <location>
        <begin position="1514"/>
        <end position="1537"/>
    </location>
</feature>
<keyword evidence="8 21" id="KW-0107">Calcium channel</keyword>
<keyword evidence="20" id="KW-0479">Metal-binding</keyword>
<keyword evidence="9 24" id="KW-0812">Transmembrane</keyword>
<dbReference type="OrthoDB" id="416585at2759"/>
<keyword evidence="5" id="KW-0963">Cytoplasm</keyword>
<sequence>MDEEEDGAGAEESGQPRSCFRFNDLSGAGGRPGPGSAEKDPGSADSEAEGLPYPALAPVVFFYLSQDSRPRSWCLRTVCNPWFERISMLVILLNCVTLGMFRPCEDIACDSQRCRILQAFDDFIFAFFAVEMVVKMVALGIFGKKCYLGDTWNRLDFFIVIAGMLEYSLDLQNVSFSAVRTVRVLRPLRAINRVPSMRILVTLLLDTLPMLGNVLLLCFFVFFIFGIVGVQLWAGLLRNRCFLPENFSLPLSVDLERYYQTENEDESPFICSQPRENGMRSCRSVPTLRGDGGGGPPCGLDYEAYNSSSNTTCVNWNQYYTNCSAGERNPFKGAINFDNIGYAWIAIFQVITLEGWVDIMYFVMDAHSFYNFIYFILLIIVGSFFMINLCLVVIATQFSETKQRESQLMREQRVRFLSNASTLASFSEPGSCYEELLKYLVYILRKGARRLAQVFRAVGVRAGLLSSPVARGGQEPQPSSSCSRSHRRPSVHHLVHHHHHHHHHYHLGNGTLRVPRSSPEIQDTEANGSRRLMLPPPSTPVLSGGPPAGTESVHSFYHADCHLEPVRCQAPPPRSPSEASGRTVGSGKVYPTVHTSSPPELLKEKALVEVASASGPPTLTSLNIPPRPYSSMHKLLETQSTGACQSSCKISSPCLKADSGACGPDSCPYCARVGAGDMELTDHEVPDSDSEAVYEFTQDAQHGDLRDPHSQRQRSLGPDTEPSSVLAFWRLICDTFRKIVDSKYFGRGIMIAILVNTLSMGIEYHEQPEELTNALEISNIVFTSLFALEMLLKLLVYGPFGYIKNPYNIFDGVIVVISVWEIVGQQGGGLSVLRTFRLMRVLKLVRFLPALQRQLVVLMKTMDNVATFCMLLMLFIFIFSILGMHLFGCKFASERDGDTLPDRKNFDSLLWAIVTVFQILTQEDWNKVLYNGMASTSSWAALYFIALMTFGNYVLFNLLVAILVEGFQAEEISKREDASGQLSCIQLPVDSQGGDANKSESEQDFFSPSLDGDGNRKKRLALVSLGEHPELQKSLLPPLIIHTAATPMSLPKSSSTGLGEPLGPTSRRTSSCWSAEPGAALEMKSPPSVRSSPHSPWSAASSWTSRRSSRNSLGRAPSLKRRSPSGERRSLLSGKGQESQDEEDSSEEERASPAASDSRHGGSLEREAKGSFDLPDTLQVPGLHRTASGRSSVSEHQDCNGKSDSGRLARALHPDGPPLDGDDADDEGNLSKGQRVRAWVRARLPTCCRERDSWSAYIFPPQSKFRLMCHRIITHKMFDHVVLVIIFLNCITIAMERPKIDPHSAERIFLTLSNYIFTAVFLAEMTVKVVALGWCFGEQAYLRSSWNVLDGLLVLISVIDILVSMVSNSGTKILGMLRVLRLLRTLRPLRVISRAQGLKLVVETLMSSLKPIGNIVVICCAFFIIFGILGVQLFKGKFFVCQGEDTRNITNKSDCAEASYRWVRHKYNFDNLGQALMSLFVLASKDGWVDIMYDGLDAVGVDQQPIMNHNPWMLLYFISFLLIVAFFVLNMFVGVVVENFHKCRQHQEEEEARRREEKRLRRLEKKRRNLMLDDVIASGSSASAPPEAQCKPYYSDYSRFRLLVHHLCTSHYLDLFITGVIGLNVVTMAMEHYQQPQILDEALKICNYIFTVIFVLESVFKLVAFGFRRFFQDRWNQLDLAIVLLSIMGITLEEIEVNASLPINPTIIRIMRVLRIARVLKLLKMAVGMRALLDTVMQALPQVGNLGLLFMLLFFIFAALGVELFGDLECDEMHPCEGLGRHATFRNFGMAFLTLFRVSTGDNWNGIMKDTLRDCDQESTCYNTVISPIYFVSFVLTAQFVLVNVVIAVLMKHLEESNKEAKEEAEIEAELELEMKTLSPQPHSPLGSPFLWPGVEGPDSPDSPKPGAPHPRATSRFSLEHPTMEPRPGAVPVTLGPDLLTVRKSGVSRTHSLPNDSYMCRDGSAAEGSPGHRAWVLPKAQSGSVLSVHSQPADTSYILQLSKGTPHLLQPHCAPTWGTIPKLPPPGRSPLSQRPLRRQAAIRTDSLDVQGLGSREDLLSEVRGSSPPLTQATSFWGWPSIQVQQHVRNQSKISKHMPLAALHPGPEPNRARGPPETSSSLELDTQLSWISGDLLTVGSQEEPPSPRDLKKCYSVEAQSCRHRPASWLDEQRRHSIAVSCLDSASQPHLSPGSSSFGAQPLGGPGSRPKKKLSPPSISIDPPESQGPRPPPSPGVCLRRRAPSSDTKDPSASGPPDSMAALPSPKKDVLSLSGLSSDPTDPDP</sequence>
<keyword evidence="12 21" id="KW-0851">Voltage-gated channel</keyword>
<evidence type="ECO:0000256" key="7">
    <source>
        <dbReference type="ARBA" id="ARBA00022568"/>
    </source>
</evidence>
<feature type="transmembrane region" description="Helical" evidence="24">
    <location>
        <begin position="1315"/>
        <end position="1336"/>
    </location>
</feature>
<evidence type="ECO:0000256" key="24">
    <source>
        <dbReference type="SAM" id="Phobius"/>
    </source>
</evidence>
<feature type="region of interest" description="Disordered" evidence="23">
    <location>
        <begin position="1878"/>
        <end position="1935"/>
    </location>
</feature>
<evidence type="ECO:0000256" key="12">
    <source>
        <dbReference type="ARBA" id="ARBA00022882"/>
    </source>
</evidence>
<feature type="compositionally biased region" description="Basic residues" evidence="23">
    <location>
        <begin position="484"/>
        <end position="506"/>
    </location>
</feature>
<feature type="region of interest" description="Disordered" evidence="23">
    <location>
        <begin position="1"/>
        <end position="48"/>
    </location>
</feature>
<feature type="transmembrane region" description="Helical" evidence="24">
    <location>
        <begin position="1645"/>
        <end position="1668"/>
    </location>
</feature>
<evidence type="ECO:0000256" key="13">
    <source>
        <dbReference type="ARBA" id="ARBA00022989"/>
    </source>
</evidence>
<evidence type="ECO:0000256" key="20">
    <source>
        <dbReference type="PIRSR" id="PIRSR602077-1"/>
    </source>
</evidence>
<keyword evidence="26" id="KW-1185">Reference proteome</keyword>
<feature type="region of interest" description="Disordered" evidence="23">
    <location>
        <begin position="2099"/>
        <end position="2122"/>
    </location>
</feature>
<feature type="binding site" evidence="20">
    <location>
        <position position="1486"/>
    </location>
    <ligand>
        <name>Ca(2+)</name>
        <dbReference type="ChEBI" id="CHEBI:29108"/>
    </ligand>
</feature>
<dbReference type="InterPro" id="IPR050599">
    <property type="entry name" value="VDCC_alpha-1_subunit"/>
</dbReference>
<feature type="compositionally biased region" description="Low complexity" evidence="23">
    <location>
        <begin position="2213"/>
        <end position="2226"/>
    </location>
</feature>
<dbReference type="FunFam" id="1.10.287.70:FF:000018">
    <property type="entry name" value="Voltage-dependent T-type calcium channel subunit alpha"/>
    <property type="match status" value="1"/>
</dbReference>
<keyword evidence="14" id="KW-0406">Ion transport</keyword>
<feature type="transmembrane region" description="Helical" evidence="24">
    <location>
        <begin position="744"/>
        <end position="762"/>
    </location>
</feature>
<evidence type="ECO:0000256" key="8">
    <source>
        <dbReference type="ARBA" id="ARBA00022673"/>
    </source>
</evidence>
<dbReference type="FunFam" id="1.20.120.350:FF:000007">
    <property type="entry name" value="Voltage-dependent T-type calcium channel subunit alpha"/>
    <property type="match status" value="1"/>
</dbReference>
<dbReference type="GO" id="GO:0008331">
    <property type="term" value="F:high voltage-gated calcium channel activity"/>
    <property type="evidence" value="ECO:0007669"/>
    <property type="project" value="TreeGrafter"/>
</dbReference>
<evidence type="ECO:0000256" key="17">
    <source>
        <dbReference type="ARBA" id="ARBA00023303"/>
    </source>
</evidence>
<keyword evidence="16" id="KW-0325">Glycoprotein</keyword>
<keyword evidence="11 20" id="KW-0106">Calcium</keyword>
<dbReference type="RefSeq" id="XP_006832505.1">
    <property type="nucleotide sequence ID" value="XM_006832442.1"/>
</dbReference>
<dbReference type="SUPFAM" id="SSF81324">
    <property type="entry name" value="Voltage-gated potassium channels"/>
    <property type="match status" value="4"/>
</dbReference>
<dbReference type="InterPro" id="IPR005445">
    <property type="entry name" value="VDCC_T_a1"/>
</dbReference>
<dbReference type="InterPro" id="IPR027359">
    <property type="entry name" value="Volt_channel_dom_sf"/>
</dbReference>
<dbReference type="GO" id="GO:0005737">
    <property type="term" value="C:cytoplasm"/>
    <property type="evidence" value="ECO:0007669"/>
    <property type="project" value="UniProtKB-SubCell"/>
</dbReference>
<evidence type="ECO:0000313" key="26">
    <source>
        <dbReference type="Proteomes" id="UP000504623"/>
    </source>
</evidence>
<protein>
    <recommendedName>
        <fullName evidence="21">Voltage-dependent T-type calcium channel subunit alpha</fullName>
    </recommendedName>
</protein>
<evidence type="ECO:0000259" key="25">
    <source>
        <dbReference type="Pfam" id="PF00520"/>
    </source>
</evidence>
<dbReference type="FunFam" id="1.20.120.350:FF:000012">
    <property type="entry name" value="Voltage-dependent T-type calcium channel subunit alpha"/>
    <property type="match status" value="1"/>
</dbReference>
<dbReference type="FunFam" id="1.20.120.350:FF:000009">
    <property type="entry name" value="Voltage-dependent T-type calcium channel subunit alpha"/>
    <property type="match status" value="1"/>
</dbReference>
<organism evidence="26 27">
    <name type="scientific">Chrysochloris asiatica</name>
    <name type="common">Cape golden mole</name>
    <dbReference type="NCBI Taxonomy" id="185453"/>
    <lineage>
        <taxon>Eukaryota</taxon>
        <taxon>Metazoa</taxon>
        <taxon>Chordata</taxon>
        <taxon>Craniata</taxon>
        <taxon>Vertebrata</taxon>
        <taxon>Euteleostomi</taxon>
        <taxon>Mammalia</taxon>
        <taxon>Eutheria</taxon>
        <taxon>Afrotheria</taxon>
        <taxon>Chrysochloridae</taxon>
        <taxon>Chrysochlorinae</taxon>
        <taxon>Chrysochloris</taxon>
    </lineage>
</organism>
<feature type="binding site" evidence="20">
    <location>
        <position position="923"/>
    </location>
    <ligand>
        <name>Ca(2+)</name>
        <dbReference type="ChEBI" id="CHEBI:29108"/>
    </ligand>
</feature>
<feature type="domain" description="Ion transport" evidence="25">
    <location>
        <begin position="1611"/>
        <end position="1861"/>
    </location>
</feature>
<evidence type="ECO:0000256" key="19">
    <source>
        <dbReference type="ARBA" id="ARBA00061006"/>
    </source>
</evidence>
<evidence type="ECO:0000256" key="10">
    <source>
        <dbReference type="ARBA" id="ARBA00022737"/>
    </source>
</evidence>
<feature type="compositionally biased region" description="Basic and acidic residues" evidence="23">
    <location>
        <begin position="701"/>
        <end position="710"/>
    </location>
</feature>
<proteinExistence type="inferred from homology"/>
<dbReference type="PRINTS" id="PR00167">
    <property type="entry name" value="CACHANNEL"/>
</dbReference>
<feature type="transmembrane region" description="Helical" evidence="24">
    <location>
        <begin position="1412"/>
        <end position="1434"/>
    </location>
</feature>
<evidence type="ECO:0000256" key="1">
    <source>
        <dbReference type="ARBA" id="ARBA00004496"/>
    </source>
</evidence>
<comment type="function">
    <text evidence="21">Voltage-sensitive calcium channels (VSCC) mediate the entry of calcium ions into excitable cells and are also involved in a variety of calcium-dependent processes, including muscle contraction, hormone or neurotransmitter release, gene expression, cell motility, cell division and cell death. This channel gives rise to T-type calcium currents. T-type calcium channels belong to the "low-voltage activated (LVA)" group and are strongly blocked by nickel and mibefradil. A particularity of this type of channels is an opening at quite negative potentials, and a voltage-dependent inactivation. T-type channels serve pacemaking functions in both central neurons and cardiac nodal cells and support calcium signaling in secretory cells and vascular smooth muscle. They may also be involved in the modulation of firing patterns of neurons which is important for information processing as well as in cell growth processes.</text>
</comment>
<name>A0A9B0WHL0_CHRAS</name>
<evidence type="ECO:0000256" key="9">
    <source>
        <dbReference type="ARBA" id="ARBA00022692"/>
    </source>
</evidence>
<evidence type="ECO:0000313" key="27">
    <source>
        <dbReference type="RefSeq" id="XP_006832505.1"/>
    </source>
</evidence>
<feature type="transmembrane region" description="Helical" evidence="24">
    <location>
        <begin position="122"/>
        <end position="142"/>
    </location>
</feature>
<keyword evidence="22" id="KW-0175">Coiled coil</keyword>
<feature type="binding site" evidence="20">
    <location>
        <position position="354"/>
    </location>
    <ligand>
        <name>Ca(2+)</name>
        <dbReference type="ChEBI" id="CHEBI:29108"/>
    </ligand>
</feature>
<dbReference type="Gene3D" id="1.10.287.70">
    <property type="match status" value="4"/>
</dbReference>
<dbReference type="Pfam" id="PF00520">
    <property type="entry name" value="Ion_trans"/>
    <property type="match status" value="4"/>
</dbReference>
<accession>A0A9B0WHL0</accession>
<feature type="region of interest" description="Disordered" evidence="23">
    <location>
        <begin position="992"/>
        <end position="1012"/>
    </location>
</feature>
<evidence type="ECO:0000256" key="11">
    <source>
        <dbReference type="ARBA" id="ARBA00022837"/>
    </source>
</evidence>
<feature type="transmembrane region" description="Helical" evidence="24">
    <location>
        <begin position="1746"/>
        <end position="1765"/>
    </location>
</feature>
<dbReference type="PANTHER" id="PTHR45628">
    <property type="entry name" value="VOLTAGE-DEPENDENT CALCIUM CHANNEL TYPE A SUBUNIT ALPHA-1"/>
    <property type="match status" value="1"/>
</dbReference>
<feature type="transmembrane region" description="Helical" evidence="24">
    <location>
        <begin position="941"/>
        <end position="964"/>
    </location>
</feature>
<keyword evidence="17" id="KW-0407">Ion channel</keyword>
<feature type="transmembrane region" description="Helical" evidence="24">
    <location>
        <begin position="865"/>
        <end position="884"/>
    </location>
</feature>
<feature type="transmembrane region" description="Helical" evidence="24">
    <location>
        <begin position="1829"/>
        <end position="1851"/>
    </location>
</feature>
<keyword evidence="3" id="KW-0813">Transport</keyword>
<keyword evidence="4" id="KW-1003">Cell membrane</keyword>
<dbReference type="InterPro" id="IPR002077">
    <property type="entry name" value="VDCCAlpha1"/>
</dbReference>
<feature type="region of interest" description="Disordered" evidence="23">
    <location>
        <begin position="567"/>
        <end position="596"/>
    </location>
</feature>
<feature type="compositionally biased region" description="Basic and acidic residues" evidence="23">
    <location>
        <begin position="1193"/>
        <end position="1207"/>
    </location>
</feature>
<evidence type="ECO:0000256" key="14">
    <source>
        <dbReference type="ARBA" id="ARBA00023065"/>
    </source>
</evidence>
<feature type="transmembrane region" description="Helical" evidence="24">
    <location>
        <begin position="1348"/>
        <end position="1367"/>
    </location>
</feature>
<feature type="transmembrane region" description="Helical" evidence="24">
    <location>
        <begin position="369"/>
        <end position="394"/>
    </location>
</feature>
<gene>
    <name evidence="27" type="primary">CACNA1G</name>
</gene>
<dbReference type="InterPro" id="IPR005821">
    <property type="entry name" value="Ion_trans_dom"/>
</dbReference>
<keyword evidence="15 24" id="KW-0472">Membrane</keyword>
<evidence type="ECO:0000256" key="4">
    <source>
        <dbReference type="ARBA" id="ARBA00022475"/>
    </source>
</evidence>
<dbReference type="FunFam" id="1.20.120.350:FF:000008">
    <property type="entry name" value="Voltage-dependent T-type calcium channel subunit alpha"/>
    <property type="match status" value="1"/>
</dbReference>
<dbReference type="FunFam" id="1.10.287.70:FF:000014">
    <property type="entry name" value="Voltage-dependent T-type calcium channel subunit alpha"/>
    <property type="match status" value="1"/>
</dbReference>
<feature type="compositionally biased region" description="Basic and acidic residues" evidence="23">
    <location>
        <begin position="1157"/>
        <end position="1170"/>
    </location>
</feature>
<feature type="transmembrane region" description="Helical" evidence="24">
    <location>
        <begin position="774"/>
        <end position="795"/>
    </location>
</feature>
<feature type="domain" description="Ion transport" evidence="25">
    <location>
        <begin position="743"/>
        <end position="970"/>
    </location>
</feature>
<keyword evidence="13 24" id="KW-1133">Transmembrane helix</keyword>
<evidence type="ECO:0000256" key="3">
    <source>
        <dbReference type="ARBA" id="ARBA00022448"/>
    </source>
</evidence>
<dbReference type="GO" id="GO:0008332">
    <property type="term" value="F:low voltage-gated calcium channel activity"/>
    <property type="evidence" value="ECO:0007669"/>
    <property type="project" value="UniProtKB-ARBA"/>
</dbReference>
<dbReference type="Gene3D" id="1.20.120.350">
    <property type="entry name" value="Voltage-gated potassium channels. Chain C"/>
    <property type="match status" value="4"/>
</dbReference>
<feature type="compositionally biased region" description="Low complexity" evidence="23">
    <location>
        <begin position="1085"/>
        <end position="1112"/>
    </location>
</feature>
<dbReference type="GO" id="GO:0046872">
    <property type="term" value="F:metal ion binding"/>
    <property type="evidence" value="ECO:0007669"/>
    <property type="project" value="UniProtKB-KW"/>
</dbReference>
<evidence type="ECO:0000256" key="18">
    <source>
        <dbReference type="ARBA" id="ARBA00036634"/>
    </source>
</evidence>
<dbReference type="GeneID" id="102837746"/>
<feature type="compositionally biased region" description="Polar residues" evidence="23">
    <location>
        <begin position="2183"/>
        <end position="2197"/>
    </location>
</feature>
<comment type="subcellular location">
    <subcellularLocation>
        <location evidence="2">Cell membrane</location>
        <topology evidence="2">Multi-pass membrane protein</topology>
    </subcellularLocation>
    <subcellularLocation>
        <location evidence="1">Cytoplasm</location>
    </subcellularLocation>
    <subcellularLocation>
        <location evidence="21">Membrane</location>
        <topology evidence="21">Multi-pass membrane protein</topology>
    </subcellularLocation>
</comment>
<feature type="region of interest" description="Disordered" evidence="23">
    <location>
        <begin position="2183"/>
        <end position="2283"/>
    </location>
</feature>
<feature type="transmembrane region" description="Helical" evidence="24">
    <location>
        <begin position="214"/>
        <end position="237"/>
    </location>
</feature>
<feature type="region of interest" description="Disordered" evidence="23">
    <location>
        <begin position="469"/>
        <end position="548"/>
    </location>
</feature>
<dbReference type="PRINTS" id="PR01629">
    <property type="entry name" value="TVDCCALPHA1"/>
</dbReference>
<comment type="similarity">
    <text evidence="19">Belongs to the calcium channel alpha-1 subunit (TC 1.A.1.11) family. CACNA1G subfamily.</text>
</comment>
<evidence type="ECO:0000256" key="6">
    <source>
        <dbReference type="ARBA" id="ARBA00022553"/>
    </source>
</evidence>
<keyword evidence="7 21" id="KW-0109">Calcium transport</keyword>
<evidence type="ECO:0000256" key="23">
    <source>
        <dbReference type="SAM" id="MobiDB-lite"/>
    </source>
</evidence>
<evidence type="ECO:0000256" key="2">
    <source>
        <dbReference type="ARBA" id="ARBA00004651"/>
    </source>
</evidence>
<feature type="region of interest" description="Disordered" evidence="23">
    <location>
        <begin position="1047"/>
        <end position="1230"/>
    </location>
</feature>